<dbReference type="STRING" id="483547.GSUB_06575"/>
<dbReference type="InterPro" id="IPR012337">
    <property type="entry name" value="RNaseH-like_sf"/>
</dbReference>
<dbReference type="KEGG" id="gsb:GSUB_16275"/>
<dbReference type="PANTHER" id="PTHR35004:SF7">
    <property type="entry name" value="INTEGRASE PROTEIN"/>
    <property type="match status" value="1"/>
</dbReference>
<dbReference type="PROSITE" id="PS50994">
    <property type="entry name" value="INTEGRASE"/>
    <property type="match status" value="1"/>
</dbReference>
<gene>
    <name evidence="3" type="ORF">GSUB_06575</name>
    <name evidence="4" type="ORF">GSUB_06680</name>
    <name evidence="5" type="ORF">GSUB_09800</name>
    <name evidence="6" type="ORF">GSUB_13175</name>
    <name evidence="7" type="ORF">GSUB_16275</name>
</gene>
<organism evidence="4 8">
    <name type="scientific">Geoalkalibacter subterraneus</name>
    <dbReference type="NCBI Taxonomy" id="483547"/>
    <lineage>
        <taxon>Bacteria</taxon>
        <taxon>Pseudomonadati</taxon>
        <taxon>Thermodesulfobacteriota</taxon>
        <taxon>Desulfuromonadia</taxon>
        <taxon>Desulfuromonadales</taxon>
        <taxon>Geoalkalibacteraceae</taxon>
        <taxon>Geoalkalibacter</taxon>
    </lineage>
</organism>
<keyword evidence="8" id="KW-1185">Reference proteome</keyword>
<evidence type="ECO:0000313" key="7">
    <source>
        <dbReference type="EMBL" id="AJF07797.1"/>
    </source>
</evidence>
<dbReference type="InterPro" id="IPR036397">
    <property type="entry name" value="RNaseH_sf"/>
</dbReference>
<dbReference type="AlphaFoldDB" id="A0A0B5FRU3"/>
<dbReference type="KEGG" id="gsb:GSUB_13175"/>
<dbReference type="GO" id="GO:0003676">
    <property type="term" value="F:nucleic acid binding"/>
    <property type="evidence" value="ECO:0007669"/>
    <property type="project" value="InterPro"/>
</dbReference>
<dbReference type="Pfam" id="PF22483">
    <property type="entry name" value="Mu-transpos_C_2"/>
    <property type="match status" value="1"/>
</dbReference>
<dbReference type="EMBL" id="CP010311">
    <property type="protein sequence ID" value="AJF06780.1"/>
    <property type="molecule type" value="Genomic_DNA"/>
</dbReference>
<dbReference type="InterPro" id="IPR054353">
    <property type="entry name" value="IstA-like_C"/>
</dbReference>
<evidence type="ECO:0000313" key="4">
    <source>
        <dbReference type="EMBL" id="AJF06301.1"/>
    </source>
</evidence>
<dbReference type="EMBL" id="CP010311">
    <property type="protein sequence ID" value="AJF07797.1"/>
    <property type="molecule type" value="Genomic_DNA"/>
</dbReference>
<accession>A0A0B5FRU3</accession>
<evidence type="ECO:0000256" key="1">
    <source>
        <dbReference type="ARBA" id="ARBA00009277"/>
    </source>
</evidence>
<proteinExistence type="inferred from homology"/>
<dbReference type="HOGENOM" id="CLU_034060_1_0_7"/>
<dbReference type="NCBIfam" id="NF033546">
    <property type="entry name" value="transpos_IS21"/>
    <property type="match status" value="1"/>
</dbReference>
<evidence type="ECO:0000313" key="6">
    <source>
        <dbReference type="EMBL" id="AJF07322.1"/>
    </source>
</evidence>
<comment type="similarity">
    <text evidence="1">Belongs to the transposase IS21/IS408/IS1162 family.</text>
</comment>
<evidence type="ECO:0000313" key="3">
    <source>
        <dbReference type="EMBL" id="AJF06288.1"/>
    </source>
</evidence>
<dbReference type="EMBL" id="CP010311">
    <property type="protein sequence ID" value="AJF06301.1"/>
    <property type="molecule type" value="Genomic_DNA"/>
</dbReference>
<dbReference type="Proteomes" id="UP000035036">
    <property type="component" value="Chromosome"/>
</dbReference>
<evidence type="ECO:0000259" key="2">
    <source>
        <dbReference type="PROSITE" id="PS50994"/>
    </source>
</evidence>
<dbReference type="PANTHER" id="PTHR35004">
    <property type="entry name" value="TRANSPOSASE RV3428C-RELATED"/>
    <property type="match status" value="1"/>
</dbReference>
<name>A0A0B5FRU3_9BACT</name>
<dbReference type="Gene3D" id="3.30.420.10">
    <property type="entry name" value="Ribonuclease H-like superfamily/Ribonuclease H"/>
    <property type="match status" value="1"/>
</dbReference>
<dbReference type="KEGG" id="gsb:GSUB_06575"/>
<dbReference type="KEGG" id="gsb:GSUB_06680"/>
<dbReference type="GO" id="GO:0015074">
    <property type="term" value="P:DNA integration"/>
    <property type="evidence" value="ECO:0007669"/>
    <property type="project" value="InterPro"/>
</dbReference>
<evidence type="ECO:0000313" key="8">
    <source>
        <dbReference type="Proteomes" id="UP000035036"/>
    </source>
</evidence>
<evidence type="ECO:0000313" key="5">
    <source>
        <dbReference type="EMBL" id="AJF06780.1"/>
    </source>
</evidence>
<dbReference type="SUPFAM" id="SSF53098">
    <property type="entry name" value="Ribonuclease H-like"/>
    <property type="match status" value="1"/>
</dbReference>
<sequence>MVTDQQVRRLFKLMKTQTTGCVAAAKAGMDEKTARKYVKAGNLPSELKVEHTWRTRTDPFEAHWEDIREKLADNPGLEAKTLFEDLQRRFPGVFSDGQLRTLQRRVKRWRALEGPSKETFFPQLHRPGELAQSDYTHMGKLGITIAKQPFDHLIYHFVLTYSNWETGSICYSESFESLSEGLQAALWELGGVPQAHQTDRLTAAVHNALHQEEFTQRYQALLRHYNLSGRKTQAASPNENGDVEQSNYRLKRAVRQALLLRGSFDFESIEEYRRFLRELFTKLNRGRRERFLEEQRILRHLPQRRLESCTRLEVTVSRASTIRVSNNTYSVESRLIGESLQVELFADHLDLFYAQKRVDSMPRLRGRCRHLINYRHVIDQLQRKPGAFENYRYREEMFPGSCFRLAYDELKERHTQQVAAREYLKILALAAKESEVAVAAALDELCGHQPVTAQAVEELVHAQQIASPVTEIGVAAVDLLSYDRLLSGQQELAHAI</sequence>
<feature type="domain" description="Integrase catalytic" evidence="2">
    <location>
        <begin position="123"/>
        <end position="310"/>
    </location>
</feature>
<reference evidence="4 8" key="1">
    <citation type="journal article" date="2015" name="Genome Announc.">
        <title>Genomes of Geoalkalibacter ferrihydriticus Z-0531T and Geoalkalibacter subterraneus Red1T, Two Haloalkaliphilic Metal-Reducing Deltaproteobacteria.</title>
        <authorList>
            <person name="Badalamenti J.P."/>
            <person name="Krajmalnik-Brown R."/>
            <person name="Torres C.I."/>
            <person name="Bond D.R."/>
        </authorList>
    </citation>
    <scope>NUCLEOTIDE SEQUENCE [LARGE SCALE GENOMIC DNA]</scope>
    <source>
        <strain evidence="4 8">Red1</strain>
    </source>
</reference>
<protein>
    <submittedName>
        <fullName evidence="4">Integrase</fullName>
    </submittedName>
</protein>
<dbReference type="EMBL" id="CP010311">
    <property type="protein sequence ID" value="AJF06288.1"/>
    <property type="molecule type" value="Genomic_DNA"/>
</dbReference>
<dbReference type="InterPro" id="IPR001584">
    <property type="entry name" value="Integrase_cat-core"/>
</dbReference>
<dbReference type="EMBL" id="CP010311">
    <property type="protein sequence ID" value="AJF07322.1"/>
    <property type="molecule type" value="Genomic_DNA"/>
</dbReference>
<dbReference type="KEGG" id="gsb:GSUB_09800"/>